<gene>
    <name evidence="9" type="ORF">FKW77_008134</name>
</gene>
<evidence type="ECO:0000313" key="10">
    <source>
        <dbReference type="Proteomes" id="UP000316270"/>
    </source>
</evidence>
<dbReference type="GO" id="GO:0016020">
    <property type="term" value="C:membrane"/>
    <property type="evidence" value="ECO:0007669"/>
    <property type="project" value="UniProtKB-SubCell"/>
</dbReference>
<feature type="transmembrane region" description="Helical" evidence="7">
    <location>
        <begin position="136"/>
        <end position="163"/>
    </location>
</feature>
<dbReference type="Pfam" id="PF20684">
    <property type="entry name" value="Fung_rhodopsin"/>
    <property type="match status" value="1"/>
</dbReference>
<name>A0A517LBB1_9PEZI</name>
<evidence type="ECO:0000256" key="5">
    <source>
        <dbReference type="ARBA" id="ARBA00038359"/>
    </source>
</evidence>
<evidence type="ECO:0000256" key="2">
    <source>
        <dbReference type="ARBA" id="ARBA00022692"/>
    </source>
</evidence>
<keyword evidence="3 7" id="KW-1133">Transmembrane helix</keyword>
<feature type="transmembrane region" description="Helical" evidence="7">
    <location>
        <begin position="183"/>
        <end position="206"/>
    </location>
</feature>
<comment type="subcellular location">
    <subcellularLocation>
        <location evidence="1">Membrane</location>
        <topology evidence="1">Multi-pass membrane protein</topology>
    </subcellularLocation>
</comment>
<evidence type="ECO:0000256" key="3">
    <source>
        <dbReference type="ARBA" id="ARBA00022989"/>
    </source>
</evidence>
<evidence type="ECO:0000256" key="6">
    <source>
        <dbReference type="SAM" id="MobiDB-lite"/>
    </source>
</evidence>
<evidence type="ECO:0000256" key="1">
    <source>
        <dbReference type="ARBA" id="ARBA00004141"/>
    </source>
</evidence>
<accession>A0A517LBB1</accession>
<comment type="similarity">
    <text evidence="5">Belongs to the SAT4 family.</text>
</comment>
<keyword evidence="10" id="KW-1185">Reference proteome</keyword>
<feature type="domain" description="Rhodopsin" evidence="8">
    <location>
        <begin position="29"/>
        <end position="269"/>
    </location>
</feature>
<evidence type="ECO:0000313" key="9">
    <source>
        <dbReference type="EMBL" id="QDS72931.1"/>
    </source>
</evidence>
<dbReference type="InterPro" id="IPR049326">
    <property type="entry name" value="Rhodopsin_dom_fungi"/>
</dbReference>
<proteinExistence type="inferred from homology"/>
<evidence type="ECO:0000256" key="4">
    <source>
        <dbReference type="ARBA" id="ARBA00023136"/>
    </source>
</evidence>
<keyword evidence="4 7" id="KW-0472">Membrane</keyword>
<protein>
    <recommendedName>
        <fullName evidence="8">Rhodopsin domain-containing protein</fullName>
    </recommendedName>
</protein>
<reference evidence="9 10" key="1">
    <citation type="submission" date="2019-07" db="EMBL/GenBank/DDBJ databases">
        <title>Finished genome of Venturia effusa.</title>
        <authorList>
            <person name="Young C.A."/>
            <person name="Cox M.P."/>
            <person name="Ganley A.R.D."/>
            <person name="David W.J."/>
        </authorList>
    </citation>
    <scope>NUCLEOTIDE SEQUENCE [LARGE SCALE GENOMIC DNA]</scope>
    <source>
        <strain evidence="10">albino</strain>
    </source>
</reference>
<dbReference type="InterPro" id="IPR052337">
    <property type="entry name" value="SAT4-like"/>
</dbReference>
<dbReference type="PANTHER" id="PTHR33048:SF149">
    <property type="entry name" value="UBID FAMILY DECARBOXYLASE"/>
    <property type="match status" value="1"/>
</dbReference>
<dbReference type="AlphaFoldDB" id="A0A517LBB1"/>
<dbReference type="PANTHER" id="PTHR33048">
    <property type="entry name" value="PTH11-LIKE INTEGRAL MEMBRANE PROTEIN (AFU_ORTHOLOGUE AFUA_5G11245)"/>
    <property type="match status" value="1"/>
</dbReference>
<feature type="transmembrane region" description="Helical" evidence="7">
    <location>
        <begin position="213"/>
        <end position="234"/>
    </location>
</feature>
<dbReference type="STRING" id="50376.A0A517LBB1"/>
<dbReference type="Proteomes" id="UP000316270">
    <property type="component" value="Chromosome 8"/>
</dbReference>
<feature type="transmembrane region" description="Helical" evidence="7">
    <location>
        <begin position="105"/>
        <end position="124"/>
    </location>
</feature>
<organism evidence="9 10">
    <name type="scientific">Venturia effusa</name>
    <dbReference type="NCBI Taxonomy" id="50376"/>
    <lineage>
        <taxon>Eukaryota</taxon>
        <taxon>Fungi</taxon>
        <taxon>Dikarya</taxon>
        <taxon>Ascomycota</taxon>
        <taxon>Pezizomycotina</taxon>
        <taxon>Dothideomycetes</taxon>
        <taxon>Pleosporomycetidae</taxon>
        <taxon>Venturiales</taxon>
        <taxon>Venturiaceae</taxon>
        <taxon>Venturia</taxon>
    </lineage>
</organism>
<evidence type="ECO:0000256" key="7">
    <source>
        <dbReference type="SAM" id="Phobius"/>
    </source>
</evidence>
<dbReference type="EMBL" id="CP042192">
    <property type="protein sequence ID" value="QDS72931.1"/>
    <property type="molecule type" value="Genomic_DNA"/>
</dbReference>
<dbReference type="OrthoDB" id="3903189at2759"/>
<evidence type="ECO:0000259" key="8">
    <source>
        <dbReference type="Pfam" id="PF20684"/>
    </source>
</evidence>
<feature type="transmembrane region" description="Helical" evidence="7">
    <location>
        <begin position="47"/>
        <end position="68"/>
    </location>
</feature>
<sequence>MSAFDISFRHDLARNTWIMYAIGMSIVSLRFYSQIRRSGIRGFKADDYVMVVAVMFYTILVISLNVIVAGGGSNLFRPEEFLTFTPEDIKERIFGSKVVVISEQAMLNVIYTLKACLLIMYFRLTNGTTFKKWVKYLSIYVLVGWIATEIAFSTACMPFQGYWEVPPPNPQCTTLQHYAIVQATFNISSDLMMLCIPIPMFISLCLPLKQKIVLCGVFSMGVFVITAAILTKVFNLSDVYNVDYMLWYTREASVAVYVANLPLIWPLLREWMPFLRGSSKDNSYQLPTHDNRKIPGGIGGAAPHLQGYAKQSDQDTGVSLSNILSAQTLHDGKTSEAVSIEIIPEKSLGHGECSPTGSSFVSGTTTESMPLPIFSTPIRASESSRESTDPRVAATMSKVQQSNEFVRQVERVKEEKRHSGILTSQQRSSGWGQYGRIKTSTTIEVRSNASPHNGPDDDVYTGGRPMGLEIDRLASAGTREVKIVGPQASQR</sequence>
<feature type="region of interest" description="Disordered" evidence="6">
    <location>
        <begin position="444"/>
        <end position="466"/>
    </location>
</feature>
<feature type="transmembrane region" description="Helical" evidence="7">
    <location>
        <begin position="254"/>
        <end position="272"/>
    </location>
</feature>
<keyword evidence="2 7" id="KW-0812">Transmembrane</keyword>
<feature type="transmembrane region" description="Helical" evidence="7">
    <location>
        <begin position="17"/>
        <end position="35"/>
    </location>
</feature>